<reference evidence="2 3" key="1">
    <citation type="journal article" date="2013" name="Stand. Genomic Sci.">
        <title>Genomic Encyclopedia of Type Strains, Phase I: The one thousand microbial genomes (KMG-I) project.</title>
        <authorList>
            <person name="Kyrpides N.C."/>
            <person name="Woyke T."/>
            <person name="Eisen J.A."/>
            <person name="Garrity G."/>
            <person name="Lilburn T.G."/>
            <person name="Beck B.J."/>
            <person name="Whitman W.B."/>
            <person name="Hugenholtz P."/>
            <person name="Klenk H.P."/>
        </authorList>
    </citation>
    <scope>NUCLEOTIDE SEQUENCE [LARGE SCALE GENOMIC DNA]</scope>
    <source>
        <strain evidence="2 3">DSM 13484</strain>
    </source>
</reference>
<sequence>MFTVNLRKTLPATTLFAGILLLSYCKDDDNGNPDPKPNPEIEWKDRSVTPALIKKLAGFESVETYSLISSDDELPESPEFVFGGSADGSGLLKNGNEYVMLVNQEDNYSVSRITLDQTFKPVRGEYLLNSDGGQWRLCSATLATPAEHGFGPLYLTCGESAVEGNVHGLDPLGSAGNPGVGKELPALGYRSAENAVPLPKDAYSGKTAILIGEDASDASGGQLFLYLANSVGDLQNGNQYMLRRVDHNQREMDMSAGHSYEVEFVAYDKTLTGQQVANLTDQLMAIKFGRVEDIDYRKGSPANGREVYFTVTGQDPAGVNADRSRTVFGRVYRLRMDETDPLKGTLEVVMDGDDDNGPANQFQNPDNICVTENYVYVQEDSNGYGAEDHDAYIYQYNIGSQALKPVFELDHRRGTPDGDKYGGTGSSFGSWEYGALVDISDVIGVPDVFTLCVQPHTWHGDRYKGADGGSKRPNEDQGSEVLLIKGLPR</sequence>
<feature type="compositionally biased region" description="Basic and acidic residues" evidence="1">
    <location>
        <begin position="462"/>
        <end position="475"/>
    </location>
</feature>
<organism evidence="2 3">
    <name type="scientific">Chitinophaga japonensis</name>
    <name type="common">Flexibacter japonensis</name>
    <dbReference type="NCBI Taxonomy" id="104662"/>
    <lineage>
        <taxon>Bacteria</taxon>
        <taxon>Pseudomonadati</taxon>
        <taxon>Bacteroidota</taxon>
        <taxon>Chitinophagia</taxon>
        <taxon>Chitinophagales</taxon>
        <taxon>Chitinophagaceae</taxon>
        <taxon>Chitinophaga</taxon>
    </lineage>
</organism>
<dbReference type="EMBL" id="VLLG01000002">
    <property type="protein sequence ID" value="TWI91718.1"/>
    <property type="molecule type" value="Genomic_DNA"/>
</dbReference>
<protein>
    <recommendedName>
        <fullName evidence="4">DUF839 domain-containing protein</fullName>
    </recommendedName>
</protein>
<keyword evidence="3" id="KW-1185">Reference proteome</keyword>
<evidence type="ECO:0000313" key="2">
    <source>
        <dbReference type="EMBL" id="TWI91718.1"/>
    </source>
</evidence>
<name>A0A562TEL9_CHIJA</name>
<dbReference type="Proteomes" id="UP000316778">
    <property type="component" value="Unassembled WGS sequence"/>
</dbReference>
<dbReference type="RefSeq" id="WP_211366012.1">
    <property type="nucleotide sequence ID" value="NZ_BAAAFY010000001.1"/>
</dbReference>
<evidence type="ECO:0000313" key="3">
    <source>
        <dbReference type="Proteomes" id="UP000316778"/>
    </source>
</evidence>
<dbReference type="AlphaFoldDB" id="A0A562TEL9"/>
<gene>
    <name evidence="2" type="ORF">LX66_1094</name>
</gene>
<accession>A0A562TEL9</accession>
<comment type="caution">
    <text evidence="2">The sequence shown here is derived from an EMBL/GenBank/DDBJ whole genome shotgun (WGS) entry which is preliminary data.</text>
</comment>
<feature type="region of interest" description="Disordered" evidence="1">
    <location>
        <begin position="462"/>
        <end position="489"/>
    </location>
</feature>
<evidence type="ECO:0000256" key="1">
    <source>
        <dbReference type="SAM" id="MobiDB-lite"/>
    </source>
</evidence>
<proteinExistence type="predicted"/>
<evidence type="ECO:0008006" key="4">
    <source>
        <dbReference type="Google" id="ProtNLM"/>
    </source>
</evidence>